<evidence type="ECO:0000313" key="2">
    <source>
        <dbReference type="EMBL" id="RDH22897.1"/>
    </source>
</evidence>
<evidence type="ECO:0000313" key="3">
    <source>
        <dbReference type="Proteomes" id="UP000253845"/>
    </source>
</evidence>
<accession>A0A370C4V3</accession>
<dbReference type="AlphaFoldDB" id="A0A370C4V3"/>
<dbReference type="SUPFAM" id="SSF48403">
    <property type="entry name" value="Ankyrin repeat"/>
    <property type="match status" value="1"/>
</dbReference>
<dbReference type="PROSITE" id="PS50297">
    <property type="entry name" value="ANK_REP_REGION"/>
    <property type="match status" value="1"/>
</dbReference>
<dbReference type="VEuPathDB" id="FungiDB:M747DRAFT_313472"/>
<name>A0A370C4V3_ASPNG</name>
<dbReference type="InterPro" id="IPR036770">
    <property type="entry name" value="Ankyrin_rpt-contain_sf"/>
</dbReference>
<dbReference type="Gene3D" id="1.25.40.20">
    <property type="entry name" value="Ankyrin repeat-containing domain"/>
    <property type="match status" value="1"/>
</dbReference>
<protein>
    <submittedName>
        <fullName evidence="2">Uncharacterized protein</fullName>
    </submittedName>
</protein>
<sequence>MSQPQCLLSVLPTELVFDDDSDNKDDKDHDGYYNGRSSLLHTAIYCKNVEVVKILLQNGADPGIACTRGGPPGTLDRLLAHTCETYPLMVGAHLDAGAKPFSFEFATKLCYNDDFINSLIKRILNKHLDVYCTYSGRLSVKEFTDTAILHFPASEGNPDLLEAIITRAPSLLNISVPNPVPNGQSAKRWYNLNSLLNLAPGSHKPANAKFLVHCGSKTNMASFECVWENASEFTEFTAPWLDVMDLMAARIELDSPEAIPITQRCIDFFFTEKLPTNKGFFRKLCSPPFLGKMRLCTPPRYLDKLNIESNEGDLDELRYVIGWCEVTLQNEIQKEGENDISATDTPIDCLSSLAFLRQHGKVQQEIVEILREATLYFASPERLSGLGERN</sequence>
<proteinExistence type="predicted"/>
<dbReference type="PROSITE" id="PS50088">
    <property type="entry name" value="ANK_REPEAT"/>
    <property type="match status" value="1"/>
</dbReference>
<dbReference type="EMBL" id="KZ851906">
    <property type="protein sequence ID" value="RDH22897.1"/>
    <property type="molecule type" value="Genomic_DNA"/>
</dbReference>
<feature type="repeat" description="ANK" evidence="1">
    <location>
        <begin position="35"/>
        <end position="67"/>
    </location>
</feature>
<dbReference type="Pfam" id="PF00023">
    <property type="entry name" value="Ank"/>
    <property type="match status" value="1"/>
</dbReference>
<dbReference type="SMART" id="SM00248">
    <property type="entry name" value="ANK"/>
    <property type="match status" value="1"/>
</dbReference>
<dbReference type="InterPro" id="IPR002110">
    <property type="entry name" value="Ankyrin_rpt"/>
</dbReference>
<dbReference type="Proteomes" id="UP000253845">
    <property type="component" value="Unassembled WGS sequence"/>
</dbReference>
<keyword evidence="1" id="KW-0040">ANK repeat</keyword>
<reference evidence="2 3" key="1">
    <citation type="submission" date="2018-07" db="EMBL/GenBank/DDBJ databases">
        <title>Section-level genome sequencing of Aspergillus section Nigri to investigate inter- and intra-species variation.</title>
        <authorList>
            <consortium name="DOE Joint Genome Institute"/>
            <person name="Vesth T.C."/>
            <person name="Nybo J.L."/>
            <person name="Theobald S."/>
            <person name="Frisvad J.C."/>
            <person name="Larsen T.O."/>
            <person name="Nielsen K.F."/>
            <person name="Hoof J.B."/>
            <person name="Brandl J."/>
            <person name="Salamov A."/>
            <person name="Riley R."/>
            <person name="Gladden J.M."/>
            <person name="Phatale P."/>
            <person name="Nielsen M.T."/>
            <person name="Lyhne E.K."/>
            <person name="Kogle M.E."/>
            <person name="Strasser K."/>
            <person name="McDonnell E."/>
            <person name="Barry K."/>
            <person name="Clum A."/>
            <person name="Chen C."/>
            <person name="Nolan M."/>
            <person name="Sandor L."/>
            <person name="Kuo A."/>
            <person name="Lipzen A."/>
            <person name="Hainaut M."/>
            <person name="Drula E."/>
            <person name="Tsang A."/>
            <person name="Magnuson J.K."/>
            <person name="Henrissat B."/>
            <person name="Wiebenga A."/>
            <person name="Simmons B.A."/>
            <person name="Makela M.R."/>
            <person name="De vries R.P."/>
            <person name="Grigoriev I.V."/>
            <person name="Mortensen U.H."/>
            <person name="Baker S.E."/>
            <person name="Andersen M.R."/>
        </authorList>
    </citation>
    <scope>NUCLEOTIDE SEQUENCE [LARGE SCALE GENOMIC DNA]</scope>
    <source>
        <strain evidence="2 3">ATCC 13496</strain>
    </source>
</reference>
<gene>
    <name evidence="2" type="ORF">M747DRAFT_313472</name>
</gene>
<evidence type="ECO:0000256" key="1">
    <source>
        <dbReference type="PROSITE-ProRule" id="PRU00023"/>
    </source>
</evidence>
<organism evidence="2 3">
    <name type="scientific">Aspergillus niger ATCC 13496</name>
    <dbReference type="NCBI Taxonomy" id="1353008"/>
    <lineage>
        <taxon>Eukaryota</taxon>
        <taxon>Fungi</taxon>
        <taxon>Dikarya</taxon>
        <taxon>Ascomycota</taxon>
        <taxon>Pezizomycotina</taxon>
        <taxon>Eurotiomycetes</taxon>
        <taxon>Eurotiomycetidae</taxon>
        <taxon>Eurotiales</taxon>
        <taxon>Aspergillaceae</taxon>
        <taxon>Aspergillus</taxon>
        <taxon>Aspergillus subgen. Circumdati</taxon>
    </lineage>
</organism>